<gene>
    <name evidence="1" type="ORF">SAMN04487936_10881</name>
</gene>
<proteinExistence type="predicted"/>
<evidence type="ECO:0000313" key="2">
    <source>
        <dbReference type="Proteomes" id="UP000183557"/>
    </source>
</evidence>
<accession>A0A1I3X9I6</accession>
<evidence type="ECO:0000313" key="1">
    <source>
        <dbReference type="EMBL" id="SFK16303.1"/>
    </source>
</evidence>
<dbReference type="RefSeq" id="WP_075037226.1">
    <property type="nucleotide sequence ID" value="NZ_FOSB01000008.1"/>
</dbReference>
<reference evidence="2" key="1">
    <citation type="submission" date="2016-10" db="EMBL/GenBank/DDBJ databases">
        <authorList>
            <person name="Varghese N."/>
            <person name="Submissions S."/>
        </authorList>
    </citation>
    <scope>NUCLEOTIDE SEQUENCE [LARGE SCALE GENOMIC DNA]</scope>
    <source>
        <strain evidence="2">CGMCC 1.3704</strain>
    </source>
</reference>
<dbReference type="AlphaFoldDB" id="A0A1I3X9I6"/>
<organism evidence="1 2">
    <name type="scientific">Halobacillus dabanensis</name>
    <dbReference type="NCBI Taxonomy" id="240302"/>
    <lineage>
        <taxon>Bacteria</taxon>
        <taxon>Bacillati</taxon>
        <taxon>Bacillota</taxon>
        <taxon>Bacilli</taxon>
        <taxon>Bacillales</taxon>
        <taxon>Bacillaceae</taxon>
        <taxon>Halobacillus</taxon>
    </lineage>
</organism>
<name>A0A1I3X9I6_HALDA</name>
<sequence>MAQIIFKHLTVDQIRDASGIYSGTNIQSKYKANERRFEGNGKIVGDQNLLQHNKHLIIKRPDCRGK</sequence>
<dbReference type="EMBL" id="FOSB01000008">
    <property type="protein sequence ID" value="SFK16303.1"/>
    <property type="molecule type" value="Genomic_DNA"/>
</dbReference>
<protein>
    <submittedName>
        <fullName evidence="1">Uncharacterized protein</fullName>
    </submittedName>
</protein>
<keyword evidence="2" id="KW-1185">Reference proteome</keyword>
<dbReference type="Proteomes" id="UP000183557">
    <property type="component" value="Unassembled WGS sequence"/>
</dbReference>
<dbReference type="OrthoDB" id="2666601at2"/>